<dbReference type="InterPro" id="IPR020846">
    <property type="entry name" value="MFS_dom"/>
</dbReference>
<feature type="transmembrane region" description="Helical" evidence="6">
    <location>
        <begin position="389"/>
        <end position="408"/>
    </location>
</feature>
<gene>
    <name evidence="8" type="ORF">N7493_004896</name>
</gene>
<keyword evidence="2 6" id="KW-0812">Transmembrane</keyword>
<dbReference type="PROSITE" id="PS50850">
    <property type="entry name" value="MFS"/>
    <property type="match status" value="1"/>
</dbReference>
<feature type="transmembrane region" description="Helical" evidence="6">
    <location>
        <begin position="183"/>
        <end position="203"/>
    </location>
</feature>
<dbReference type="GO" id="GO:0022857">
    <property type="term" value="F:transmembrane transporter activity"/>
    <property type="evidence" value="ECO:0007669"/>
    <property type="project" value="InterPro"/>
</dbReference>
<evidence type="ECO:0000259" key="7">
    <source>
        <dbReference type="PROSITE" id="PS50850"/>
    </source>
</evidence>
<dbReference type="InterPro" id="IPR036259">
    <property type="entry name" value="MFS_trans_sf"/>
</dbReference>
<reference evidence="8" key="1">
    <citation type="journal article" date="2023" name="IMA Fungus">
        <title>Comparative genomic study of the Penicillium genus elucidates a diverse pangenome and 15 lateral gene transfer events.</title>
        <authorList>
            <person name="Petersen C."/>
            <person name="Sorensen T."/>
            <person name="Nielsen M.R."/>
            <person name="Sondergaard T.E."/>
            <person name="Sorensen J.L."/>
            <person name="Fitzpatrick D.A."/>
            <person name="Frisvad J.C."/>
            <person name="Nielsen K.L."/>
        </authorList>
    </citation>
    <scope>NUCLEOTIDE SEQUENCE</scope>
    <source>
        <strain evidence="8">IBT 17514</strain>
    </source>
</reference>
<dbReference type="Gene3D" id="1.20.1250.20">
    <property type="entry name" value="MFS general substrate transporter like domains"/>
    <property type="match status" value="1"/>
</dbReference>
<keyword evidence="9" id="KW-1185">Reference proteome</keyword>
<evidence type="ECO:0000313" key="9">
    <source>
        <dbReference type="Proteomes" id="UP001215712"/>
    </source>
</evidence>
<evidence type="ECO:0000256" key="2">
    <source>
        <dbReference type="ARBA" id="ARBA00022692"/>
    </source>
</evidence>
<evidence type="ECO:0000256" key="5">
    <source>
        <dbReference type="SAM" id="MobiDB-lite"/>
    </source>
</evidence>
<dbReference type="Gene3D" id="1.20.1720.10">
    <property type="entry name" value="Multidrug resistance protein D"/>
    <property type="match status" value="1"/>
</dbReference>
<dbReference type="SUPFAM" id="SSF103473">
    <property type="entry name" value="MFS general substrate transporter"/>
    <property type="match status" value="2"/>
</dbReference>
<dbReference type="Proteomes" id="UP001215712">
    <property type="component" value="Unassembled WGS sequence"/>
</dbReference>
<feature type="transmembrane region" description="Helical" evidence="6">
    <location>
        <begin position="328"/>
        <end position="351"/>
    </location>
</feature>
<sequence>METKDLTIHESSDPDESRKEVNQLDGGIDPRNEIKGLKLLLLHIALSLCTFLVGLVGFLRAALVFHSQSKTDDVKDFNMLATAVPAITSEFNSLGDVGWYGGSFYIALCTTTPLAGKAFTLFPKKTVFLSSLALFEVGSLLCALAPSSASLIGGRAISGVGASGIFAGGLIILTTVIPLQRRAVWTGTLNSTFAVAAIVGPLISGALTQHATWRWCFWINLPIGGFSAVVVIIFFHVKGAITEQASLGPKIRSLDLVGFIFFSGSVSCLLLALQLGGSTNYPWNSATIIGLFIGAVAIFCVFVPWQLYMKELALLPPRLLVGSRNIPLIWASAFFANGAFQCVIYWLPIWFQAVLGASPELSGVKYLPTVISDVLTSVIGAGLVNTLGFWNLFLIFGTMMISIGGGLLSTLNPSISEGHWIGYQILGGIGYSLIVTMAHLGSQASLAAELVPLGATSLLFVISASCAIFLAIGEAIFETQLRKNLDGLVSASLMERIISTGATQVRSVIPDEYLSIVIAAYSKAVTQVFYITAAAPVISFLFIVWTKWTSHVKDDSKDKQEANESA</sequence>
<feature type="region of interest" description="Disordered" evidence="5">
    <location>
        <begin position="1"/>
        <end position="25"/>
    </location>
</feature>
<feature type="transmembrane region" description="Helical" evidence="6">
    <location>
        <begin position="215"/>
        <end position="236"/>
    </location>
</feature>
<feature type="transmembrane region" description="Helical" evidence="6">
    <location>
        <begin position="40"/>
        <end position="63"/>
    </location>
</feature>
<dbReference type="InterPro" id="IPR011701">
    <property type="entry name" value="MFS"/>
</dbReference>
<protein>
    <submittedName>
        <fullName evidence="8">MFS general substrate transporter</fullName>
    </submittedName>
</protein>
<comment type="subcellular location">
    <subcellularLocation>
        <location evidence="1">Membrane</location>
        <topology evidence="1">Multi-pass membrane protein</topology>
    </subcellularLocation>
</comment>
<comment type="caution">
    <text evidence="8">The sequence shown here is derived from an EMBL/GenBank/DDBJ whole genome shotgun (WGS) entry which is preliminary data.</text>
</comment>
<keyword evidence="3 6" id="KW-1133">Transmembrane helix</keyword>
<organism evidence="8 9">
    <name type="scientific">Penicillium malachiteum</name>
    <dbReference type="NCBI Taxonomy" id="1324776"/>
    <lineage>
        <taxon>Eukaryota</taxon>
        <taxon>Fungi</taxon>
        <taxon>Dikarya</taxon>
        <taxon>Ascomycota</taxon>
        <taxon>Pezizomycotina</taxon>
        <taxon>Eurotiomycetes</taxon>
        <taxon>Eurotiomycetidae</taxon>
        <taxon>Eurotiales</taxon>
        <taxon>Aspergillaceae</taxon>
        <taxon>Penicillium</taxon>
    </lineage>
</organism>
<evidence type="ECO:0000256" key="6">
    <source>
        <dbReference type="SAM" id="Phobius"/>
    </source>
</evidence>
<feature type="transmembrane region" description="Helical" evidence="6">
    <location>
        <begin position="157"/>
        <end position="177"/>
    </location>
</feature>
<feature type="transmembrane region" description="Helical" evidence="6">
    <location>
        <begin position="288"/>
        <end position="308"/>
    </location>
</feature>
<dbReference type="PANTHER" id="PTHR23501:SF198">
    <property type="entry name" value="AZOLE RESISTANCE PROTEIN 1-RELATED"/>
    <property type="match status" value="1"/>
</dbReference>
<feature type="domain" description="Major facilitator superfamily (MFS) profile" evidence="7">
    <location>
        <begin position="46"/>
        <end position="551"/>
    </location>
</feature>
<proteinExistence type="predicted"/>
<evidence type="ECO:0000313" key="8">
    <source>
        <dbReference type="EMBL" id="KAJ5727076.1"/>
    </source>
</evidence>
<accession>A0AAD6MW14</accession>
<reference evidence="8" key="2">
    <citation type="submission" date="2023-01" db="EMBL/GenBank/DDBJ databases">
        <authorList>
            <person name="Petersen C."/>
        </authorList>
    </citation>
    <scope>NUCLEOTIDE SEQUENCE</scope>
    <source>
        <strain evidence="8">IBT 17514</strain>
    </source>
</reference>
<feature type="transmembrane region" description="Helical" evidence="6">
    <location>
        <begin position="420"/>
        <end position="441"/>
    </location>
</feature>
<dbReference type="EMBL" id="JAQJAN010000006">
    <property type="protein sequence ID" value="KAJ5727076.1"/>
    <property type="molecule type" value="Genomic_DNA"/>
</dbReference>
<feature type="transmembrane region" description="Helical" evidence="6">
    <location>
        <begin position="453"/>
        <end position="473"/>
    </location>
</feature>
<keyword evidence="4 6" id="KW-0472">Membrane</keyword>
<dbReference type="GO" id="GO:0005886">
    <property type="term" value="C:plasma membrane"/>
    <property type="evidence" value="ECO:0007669"/>
    <property type="project" value="TreeGrafter"/>
</dbReference>
<evidence type="ECO:0000256" key="3">
    <source>
        <dbReference type="ARBA" id="ARBA00022989"/>
    </source>
</evidence>
<name>A0AAD6MW14_9EURO</name>
<feature type="transmembrane region" description="Helical" evidence="6">
    <location>
        <begin position="256"/>
        <end position="276"/>
    </location>
</feature>
<dbReference type="AlphaFoldDB" id="A0AAD6MW14"/>
<dbReference type="PANTHER" id="PTHR23501">
    <property type="entry name" value="MAJOR FACILITATOR SUPERFAMILY"/>
    <property type="match status" value="1"/>
</dbReference>
<dbReference type="CDD" id="cd17502">
    <property type="entry name" value="MFS_Azr1_MDR_like"/>
    <property type="match status" value="1"/>
</dbReference>
<feature type="transmembrane region" description="Helical" evidence="6">
    <location>
        <begin position="528"/>
        <end position="548"/>
    </location>
</feature>
<evidence type="ECO:0000256" key="4">
    <source>
        <dbReference type="ARBA" id="ARBA00023136"/>
    </source>
</evidence>
<feature type="transmembrane region" description="Helical" evidence="6">
    <location>
        <begin position="127"/>
        <end position="145"/>
    </location>
</feature>
<evidence type="ECO:0000256" key="1">
    <source>
        <dbReference type="ARBA" id="ARBA00004141"/>
    </source>
</evidence>
<dbReference type="Pfam" id="PF07690">
    <property type="entry name" value="MFS_1"/>
    <property type="match status" value="1"/>
</dbReference>